<dbReference type="KEGG" id="tro:trd_A0916"/>
<keyword evidence="2" id="KW-0238">DNA-binding</keyword>
<keyword evidence="6" id="KW-1185">Reference proteome</keyword>
<proteinExistence type="predicted"/>
<feature type="domain" description="HTH gntR-type" evidence="4">
    <location>
        <begin position="26"/>
        <end position="93"/>
    </location>
</feature>
<keyword evidence="1" id="KW-0805">Transcription regulation</keyword>
<keyword evidence="3" id="KW-0804">Transcription</keyword>
<dbReference type="InterPro" id="IPR011711">
    <property type="entry name" value="GntR_C"/>
</dbReference>
<dbReference type="PROSITE" id="PS50949">
    <property type="entry name" value="HTH_GNTR"/>
    <property type="match status" value="1"/>
</dbReference>
<accession>B9L552</accession>
<dbReference type="RefSeq" id="WP_012642842.1">
    <property type="nucleotide sequence ID" value="NC_011961.1"/>
</dbReference>
<organism evidence="5 6">
    <name type="scientific">Thermomicrobium roseum (strain ATCC 27502 / DSM 5159 / P-2)</name>
    <dbReference type="NCBI Taxonomy" id="309801"/>
    <lineage>
        <taxon>Bacteria</taxon>
        <taxon>Pseudomonadati</taxon>
        <taxon>Thermomicrobiota</taxon>
        <taxon>Thermomicrobia</taxon>
        <taxon>Thermomicrobiales</taxon>
        <taxon>Thermomicrobiaceae</taxon>
        <taxon>Thermomicrobium</taxon>
    </lineage>
</organism>
<reference evidence="5 6" key="1">
    <citation type="journal article" date="2009" name="PLoS ONE">
        <title>Complete genome sequence of the aerobic CO-oxidizing thermophile Thermomicrobium roseum.</title>
        <authorList>
            <person name="Wu D."/>
            <person name="Raymond J."/>
            <person name="Wu M."/>
            <person name="Chatterji S."/>
            <person name="Ren Q."/>
            <person name="Graham J.E."/>
            <person name="Bryant D.A."/>
            <person name="Robb F."/>
            <person name="Colman A."/>
            <person name="Tallon L.J."/>
            <person name="Badger J.H."/>
            <person name="Madupu R."/>
            <person name="Ward N.L."/>
            <person name="Eisen J.A."/>
        </authorList>
    </citation>
    <scope>NUCLEOTIDE SEQUENCE [LARGE SCALE GENOMIC DNA]</scope>
    <source>
        <strain evidence="6">ATCC 27502 / DSM 5159 / P-2</strain>
        <plasmid evidence="5">unnamed</plasmid>
    </source>
</reference>
<evidence type="ECO:0000256" key="1">
    <source>
        <dbReference type="ARBA" id="ARBA00023015"/>
    </source>
</evidence>
<dbReference type="EMBL" id="CP001276">
    <property type="protein sequence ID" value="ACM06855.1"/>
    <property type="molecule type" value="Genomic_DNA"/>
</dbReference>
<dbReference type="SMART" id="SM00895">
    <property type="entry name" value="FCD"/>
    <property type="match status" value="1"/>
</dbReference>
<geneLocation type="plasmid" evidence="6">
    <name>Tros</name>
</geneLocation>
<evidence type="ECO:0000256" key="3">
    <source>
        <dbReference type="ARBA" id="ARBA00023163"/>
    </source>
</evidence>
<dbReference type="Gene3D" id="1.10.10.10">
    <property type="entry name" value="Winged helix-like DNA-binding domain superfamily/Winged helix DNA-binding domain"/>
    <property type="match status" value="1"/>
</dbReference>
<dbReference type="eggNOG" id="COG1802">
    <property type="taxonomic scope" value="Bacteria"/>
</dbReference>
<evidence type="ECO:0000313" key="5">
    <source>
        <dbReference type="EMBL" id="ACM06855.1"/>
    </source>
</evidence>
<dbReference type="SMART" id="SM00345">
    <property type="entry name" value="HTH_GNTR"/>
    <property type="match status" value="1"/>
</dbReference>
<sequence>MVRTEWARKDSCPELLAGNGHEERETVAAQRAYDLLVDRLIRGVYRPGDWLNVRAVCAELGISRTPVMEAIKRLEQEGFLEVIPRAGCRVAQPGVDEMQQIFRMRIALEGIAAAEVAANPSPERLALLEELVREGNRAVEDQNPARFAAVNLAFHQAVAAASGSRRLFSVLQHCWLASRYYLASIPYFDKNMQRSAEEHAFIVQAIRFGWTEVAREAIAAHLQRCIFAFQQYLPHSQEQPAPAVPSPLGHETIPWLGRVHRLG</sequence>
<dbReference type="Proteomes" id="UP000000447">
    <property type="component" value="Plasmid unnamed"/>
</dbReference>
<dbReference type="Gene3D" id="1.20.120.530">
    <property type="entry name" value="GntR ligand-binding domain-like"/>
    <property type="match status" value="1"/>
</dbReference>
<dbReference type="GO" id="GO:0003677">
    <property type="term" value="F:DNA binding"/>
    <property type="evidence" value="ECO:0007669"/>
    <property type="project" value="UniProtKB-KW"/>
</dbReference>
<dbReference type="CDD" id="cd07377">
    <property type="entry name" value="WHTH_GntR"/>
    <property type="match status" value="1"/>
</dbReference>
<dbReference type="SUPFAM" id="SSF48008">
    <property type="entry name" value="GntR ligand-binding domain-like"/>
    <property type="match status" value="1"/>
</dbReference>
<evidence type="ECO:0000313" key="6">
    <source>
        <dbReference type="Proteomes" id="UP000000447"/>
    </source>
</evidence>
<dbReference type="Pfam" id="PF00392">
    <property type="entry name" value="GntR"/>
    <property type="match status" value="1"/>
</dbReference>
<evidence type="ECO:0000256" key="2">
    <source>
        <dbReference type="ARBA" id="ARBA00023125"/>
    </source>
</evidence>
<keyword evidence="5" id="KW-0614">Plasmid</keyword>
<dbReference type="AlphaFoldDB" id="B9L552"/>
<dbReference type="GO" id="GO:0003700">
    <property type="term" value="F:DNA-binding transcription factor activity"/>
    <property type="evidence" value="ECO:0007669"/>
    <property type="project" value="InterPro"/>
</dbReference>
<dbReference type="InterPro" id="IPR036390">
    <property type="entry name" value="WH_DNA-bd_sf"/>
</dbReference>
<dbReference type="SUPFAM" id="SSF46785">
    <property type="entry name" value="Winged helix' DNA-binding domain"/>
    <property type="match status" value="1"/>
</dbReference>
<name>B9L552_THERP</name>
<dbReference type="InterPro" id="IPR000524">
    <property type="entry name" value="Tscrpt_reg_HTH_GntR"/>
</dbReference>
<dbReference type="PANTHER" id="PTHR43537">
    <property type="entry name" value="TRANSCRIPTIONAL REGULATOR, GNTR FAMILY"/>
    <property type="match status" value="1"/>
</dbReference>
<dbReference type="InterPro" id="IPR008920">
    <property type="entry name" value="TF_FadR/GntR_C"/>
</dbReference>
<dbReference type="HOGENOM" id="CLU_017584_5_5_0"/>
<protein>
    <submittedName>
        <fullName evidence="5">Transcriptional regulater GntR family protein</fullName>
    </submittedName>
</protein>
<dbReference type="PANTHER" id="PTHR43537:SF24">
    <property type="entry name" value="GLUCONATE OPERON TRANSCRIPTIONAL REPRESSOR"/>
    <property type="match status" value="1"/>
</dbReference>
<evidence type="ECO:0000259" key="4">
    <source>
        <dbReference type="PROSITE" id="PS50949"/>
    </source>
</evidence>
<gene>
    <name evidence="5" type="ordered locus">trd_A0916</name>
</gene>
<dbReference type="InterPro" id="IPR036388">
    <property type="entry name" value="WH-like_DNA-bd_sf"/>
</dbReference>
<dbReference type="Pfam" id="PF07729">
    <property type="entry name" value="FCD"/>
    <property type="match status" value="1"/>
</dbReference>